<dbReference type="SUPFAM" id="SSF56925">
    <property type="entry name" value="OMPA-like"/>
    <property type="match status" value="1"/>
</dbReference>
<name>A0ABV8SPV6_9GAMM</name>
<organism evidence="4 5">
    <name type="scientific">Steroidobacter flavus</name>
    <dbReference type="NCBI Taxonomy" id="1842136"/>
    <lineage>
        <taxon>Bacteria</taxon>
        <taxon>Pseudomonadati</taxon>
        <taxon>Pseudomonadota</taxon>
        <taxon>Gammaproteobacteria</taxon>
        <taxon>Steroidobacterales</taxon>
        <taxon>Steroidobacteraceae</taxon>
        <taxon>Steroidobacter</taxon>
    </lineage>
</organism>
<evidence type="ECO:0000259" key="3">
    <source>
        <dbReference type="Pfam" id="PF13505"/>
    </source>
</evidence>
<dbReference type="RefSeq" id="WP_380596654.1">
    <property type="nucleotide sequence ID" value="NZ_JBHSDU010000003.1"/>
</dbReference>
<keyword evidence="5" id="KW-1185">Reference proteome</keyword>
<protein>
    <submittedName>
        <fullName evidence="4">Outer membrane beta-barrel protein</fullName>
    </submittedName>
</protein>
<feature type="domain" description="Outer membrane protein beta-barrel" evidence="3">
    <location>
        <begin position="29"/>
        <end position="183"/>
    </location>
</feature>
<evidence type="ECO:0000256" key="1">
    <source>
        <dbReference type="ARBA" id="ARBA00022729"/>
    </source>
</evidence>
<dbReference type="InterPro" id="IPR027385">
    <property type="entry name" value="Beta-barrel_OMP"/>
</dbReference>
<evidence type="ECO:0000313" key="5">
    <source>
        <dbReference type="Proteomes" id="UP001595904"/>
    </source>
</evidence>
<feature type="signal peptide" evidence="2">
    <location>
        <begin position="1"/>
        <end position="37"/>
    </location>
</feature>
<proteinExistence type="predicted"/>
<dbReference type="Gene3D" id="2.40.160.20">
    <property type="match status" value="1"/>
</dbReference>
<dbReference type="Proteomes" id="UP001595904">
    <property type="component" value="Unassembled WGS sequence"/>
</dbReference>
<evidence type="ECO:0000313" key="4">
    <source>
        <dbReference type="EMBL" id="MFC4309613.1"/>
    </source>
</evidence>
<dbReference type="EMBL" id="JBHSDU010000003">
    <property type="protein sequence ID" value="MFC4309613.1"/>
    <property type="molecule type" value="Genomic_DNA"/>
</dbReference>
<dbReference type="InterPro" id="IPR011250">
    <property type="entry name" value="OMP/PagP_B-barrel"/>
</dbReference>
<gene>
    <name evidence="4" type="ORF">ACFPN2_11030</name>
</gene>
<accession>A0ABV8SPV6</accession>
<dbReference type="Pfam" id="PF13505">
    <property type="entry name" value="OMP_b-brl"/>
    <property type="match status" value="1"/>
</dbReference>
<sequence>MHWHIGKWFFPRRFSTRSWLGAALGVSLLAASATASAQGPTPDYASWEFTPFYGYMGGGSFEDTTTGLDRDLDEDNSFGLIVDAAADEWRHYEFMYVKQGTSIEGTTPMDLDVEYLQIGGTVSYQDAQTVIPYFGMTIGAARLSPSGAGMSDETRFALSAGGGFKVPLSKHFAVRFDARAFLTLLDTKGNIFCASDSSGGTCAIRAKSDSFLQYQAALGVTYGF</sequence>
<feature type="chain" id="PRO_5045966803" evidence="2">
    <location>
        <begin position="38"/>
        <end position="224"/>
    </location>
</feature>
<keyword evidence="1 2" id="KW-0732">Signal</keyword>
<reference evidence="5" key="1">
    <citation type="journal article" date="2019" name="Int. J. Syst. Evol. Microbiol.">
        <title>The Global Catalogue of Microorganisms (GCM) 10K type strain sequencing project: providing services to taxonomists for standard genome sequencing and annotation.</title>
        <authorList>
            <consortium name="The Broad Institute Genomics Platform"/>
            <consortium name="The Broad Institute Genome Sequencing Center for Infectious Disease"/>
            <person name="Wu L."/>
            <person name="Ma J."/>
        </authorList>
    </citation>
    <scope>NUCLEOTIDE SEQUENCE [LARGE SCALE GENOMIC DNA]</scope>
    <source>
        <strain evidence="5">CGMCC 1.10759</strain>
    </source>
</reference>
<evidence type="ECO:0000256" key="2">
    <source>
        <dbReference type="SAM" id="SignalP"/>
    </source>
</evidence>
<comment type="caution">
    <text evidence="4">The sequence shown here is derived from an EMBL/GenBank/DDBJ whole genome shotgun (WGS) entry which is preliminary data.</text>
</comment>